<keyword evidence="1" id="KW-0479">Metal-binding</keyword>
<evidence type="ECO:0000259" key="4">
    <source>
        <dbReference type="Pfam" id="PF04500"/>
    </source>
</evidence>
<dbReference type="InterPro" id="IPR007588">
    <property type="entry name" value="Znf_FLYWCH"/>
</dbReference>
<keyword evidence="3" id="KW-0862">Zinc</keyword>
<evidence type="ECO:0000256" key="1">
    <source>
        <dbReference type="ARBA" id="ARBA00022723"/>
    </source>
</evidence>
<dbReference type="GO" id="GO:0008270">
    <property type="term" value="F:zinc ion binding"/>
    <property type="evidence" value="ECO:0007669"/>
    <property type="project" value="UniProtKB-KW"/>
</dbReference>
<dbReference type="EMBL" id="ODYU01004357">
    <property type="protein sequence ID" value="SOQ44151.1"/>
    <property type="molecule type" value="Genomic_DNA"/>
</dbReference>
<proteinExistence type="predicted"/>
<evidence type="ECO:0000256" key="3">
    <source>
        <dbReference type="ARBA" id="ARBA00022833"/>
    </source>
</evidence>
<name>A0A2H1VTI2_SPOFR</name>
<dbReference type="AlphaFoldDB" id="A0A2H1VTI2"/>
<evidence type="ECO:0000313" key="5">
    <source>
        <dbReference type="EMBL" id="SOQ44151.1"/>
    </source>
</evidence>
<organism evidence="5">
    <name type="scientific">Spodoptera frugiperda</name>
    <name type="common">Fall armyworm</name>
    <dbReference type="NCBI Taxonomy" id="7108"/>
    <lineage>
        <taxon>Eukaryota</taxon>
        <taxon>Metazoa</taxon>
        <taxon>Ecdysozoa</taxon>
        <taxon>Arthropoda</taxon>
        <taxon>Hexapoda</taxon>
        <taxon>Insecta</taxon>
        <taxon>Pterygota</taxon>
        <taxon>Neoptera</taxon>
        <taxon>Endopterygota</taxon>
        <taxon>Lepidoptera</taxon>
        <taxon>Glossata</taxon>
        <taxon>Ditrysia</taxon>
        <taxon>Noctuoidea</taxon>
        <taxon>Noctuidae</taxon>
        <taxon>Amphipyrinae</taxon>
        <taxon>Spodoptera</taxon>
    </lineage>
</organism>
<feature type="domain" description="FLYWCH-type" evidence="4">
    <location>
        <begin position="18"/>
        <end position="70"/>
    </location>
</feature>
<dbReference type="Pfam" id="PF04500">
    <property type="entry name" value="FLYWCH"/>
    <property type="match status" value="3"/>
</dbReference>
<evidence type="ECO:0000256" key="2">
    <source>
        <dbReference type="ARBA" id="ARBA00022771"/>
    </source>
</evidence>
<feature type="domain" description="FLYWCH-type" evidence="4">
    <location>
        <begin position="155"/>
        <end position="216"/>
    </location>
</feature>
<feature type="domain" description="FLYWCH-type" evidence="4">
    <location>
        <begin position="73"/>
        <end position="122"/>
    </location>
</feature>
<protein>
    <submittedName>
        <fullName evidence="5">SFRICE_007503</fullName>
    </submittedName>
</protein>
<keyword evidence="2" id="KW-0863">Zinc-finger</keyword>
<accession>A0A2H1VTI2</accession>
<gene>
    <name evidence="5" type="ORF">SFRICE_007503</name>
</gene>
<sequence length="234" mass="27540">MQGSYSHNRSSNRFEFQFMKSKKGNWLINSGNYKYFAHYKRKDRVSWRCSTHHKKGCRATLISINGRCHFIESSTTGRTMLKVGDYLFTHKSSRGLKSRWVCSSHCFRGCKAQIYTVENQIIRQQQEGQEKMVLFTEQILQGVHTHKFLSVKAEFAPTRTGNRKIIYGGHFFVVSNRNQGSTRLRWGCSRRMSHRCKARLYTIDDMIVSVYNVHTHDCLCHFAKRQPFDKLRRP</sequence>
<reference evidence="5" key="1">
    <citation type="submission" date="2016-07" db="EMBL/GenBank/DDBJ databases">
        <authorList>
            <person name="Bretaudeau A."/>
        </authorList>
    </citation>
    <scope>NUCLEOTIDE SEQUENCE</scope>
    <source>
        <strain evidence="5">Rice</strain>
        <tissue evidence="5">Whole body</tissue>
    </source>
</reference>
<dbReference type="Gene3D" id="2.20.25.240">
    <property type="match status" value="3"/>
</dbReference>